<gene>
    <name evidence="3" type="ORF">L1F29_29175</name>
</gene>
<dbReference type="RefSeq" id="WP_258385535.1">
    <property type="nucleotide sequence ID" value="NZ_CP091430.1"/>
</dbReference>
<keyword evidence="1" id="KW-1133">Transmembrane helix</keyword>
<dbReference type="Pfam" id="PF01636">
    <property type="entry name" value="APH"/>
    <property type="match status" value="1"/>
</dbReference>
<protein>
    <submittedName>
        <fullName evidence="3">Phosphotransferase</fullName>
    </submittedName>
</protein>
<evidence type="ECO:0000256" key="1">
    <source>
        <dbReference type="SAM" id="Phobius"/>
    </source>
</evidence>
<dbReference type="Gene3D" id="1.10.510.10">
    <property type="entry name" value="Transferase(Phosphotransferase) domain 1"/>
    <property type="match status" value="1"/>
</dbReference>
<organism evidence="3 4">
    <name type="scientific">Paenibacillus spongiae</name>
    <dbReference type="NCBI Taxonomy" id="2909671"/>
    <lineage>
        <taxon>Bacteria</taxon>
        <taxon>Bacillati</taxon>
        <taxon>Bacillota</taxon>
        <taxon>Bacilli</taxon>
        <taxon>Bacillales</taxon>
        <taxon>Paenibacillaceae</taxon>
        <taxon>Paenibacillus</taxon>
    </lineage>
</organism>
<keyword evidence="4" id="KW-1185">Reference proteome</keyword>
<keyword evidence="1" id="KW-0472">Membrane</keyword>
<dbReference type="InterPro" id="IPR002575">
    <property type="entry name" value="Aminoglycoside_PTrfase"/>
</dbReference>
<dbReference type="SUPFAM" id="SSF56112">
    <property type="entry name" value="Protein kinase-like (PK-like)"/>
    <property type="match status" value="1"/>
</dbReference>
<name>A0ABY5S6B0_9BACL</name>
<evidence type="ECO:0000313" key="3">
    <source>
        <dbReference type="EMBL" id="UVI29446.1"/>
    </source>
</evidence>
<evidence type="ECO:0000259" key="2">
    <source>
        <dbReference type="Pfam" id="PF01636"/>
    </source>
</evidence>
<dbReference type="InterPro" id="IPR011009">
    <property type="entry name" value="Kinase-like_dom_sf"/>
</dbReference>
<sequence>MIPDHIKAQAFALLGCQPAEARLLGGYDNNVYEINRGGEPIVVKLLDRSKAAESQVRAEMEWLEYLVLHGLKVARPIRLIEDTYIKPISDDIYCIAYHKVNGGHIDPQDNHVWNYALFEQWGELMGKLHVLAKTRTDQAVHPLRMITASFMAICIITIYCLAAMS</sequence>
<feature type="domain" description="Aminoglycoside phosphotransferase" evidence="2">
    <location>
        <begin position="22"/>
        <end position="134"/>
    </location>
</feature>
<reference evidence="3" key="1">
    <citation type="submission" date="2022-01" db="EMBL/GenBank/DDBJ databases">
        <title>Paenibacillus spongiae sp. nov., isolated from marine sponge.</title>
        <authorList>
            <person name="Li Z."/>
            <person name="Zhang M."/>
        </authorList>
    </citation>
    <scope>NUCLEOTIDE SEQUENCE</scope>
    <source>
        <strain evidence="3">PHS-Z3</strain>
    </source>
</reference>
<dbReference type="EMBL" id="CP091430">
    <property type="protein sequence ID" value="UVI29446.1"/>
    <property type="molecule type" value="Genomic_DNA"/>
</dbReference>
<proteinExistence type="predicted"/>
<dbReference type="Gene3D" id="3.30.200.70">
    <property type="match status" value="1"/>
</dbReference>
<feature type="transmembrane region" description="Helical" evidence="1">
    <location>
        <begin position="143"/>
        <end position="164"/>
    </location>
</feature>
<accession>A0ABY5S6B0</accession>
<dbReference type="Proteomes" id="UP001057877">
    <property type="component" value="Chromosome"/>
</dbReference>
<keyword evidence="1" id="KW-0812">Transmembrane</keyword>
<evidence type="ECO:0000313" key="4">
    <source>
        <dbReference type="Proteomes" id="UP001057877"/>
    </source>
</evidence>